<accession>A0A1I5UYD5</accession>
<dbReference type="InterPro" id="IPR029063">
    <property type="entry name" value="SAM-dependent_MTases_sf"/>
</dbReference>
<dbReference type="Gene3D" id="1.10.1020.10">
    <property type="entry name" value="Adenine-specific Methyltransferase, Domain 2"/>
    <property type="match status" value="1"/>
</dbReference>
<dbReference type="GO" id="GO:0009007">
    <property type="term" value="F:site-specific DNA-methyltransferase (adenine-specific) activity"/>
    <property type="evidence" value="ECO:0007669"/>
    <property type="project" value="UniProtKB-UniRule"/>
</dbReference>
<feature type="binding site" evidence="7">
    <location>
        <position position="28"/>
    </location>
    <ligand>
        <name>S-adenosyl-L-methionine</name>
        <dbReference type="ChEBI" id="CHEBI:59789"/>
    </ligand>
</feature>
<dbReference type="InterPro" id="IPR023095">
    <property type="entry name" value="Ade_MeTrfase_dom_2"/>
</dbReference>
<sequence length="292" mass="33875">MSCNSSSANSSSRRKPFRRQLLKWIGNKQRYAHEIISMFPRRFGVYHEPFLGSGAVLAVLAPHRAEAADCFTPLIGIWRTLQSEPDTLKAWYRERWDEIFEGNKVEKYESIKARFNESPNPADLLFLCRTAYGGVIRFRKSDGYMSTRCGPHTPISPSTFSERVDEWHQRVKHVVFYERDFQDSIERAREGDVVYCDPPYSHAQAILYGAQSFCHDTLFKSIERAKRKGVFVALSLDKAKKSGNRRCDYDLPSGLFEREVSIDCGRSMLRRFQMRGKELSEDRVLDRLLLTH</sequence>
<organism evidence="9 10">
    <name type="scientific">Tranquillimonas alkanivorans</name>
    <dbReference type="NCBI Taxonomy" id="441119"/>
    <lineage>
        <taxon>Bacteria</taxon>
        <taxon>Pseudomonadati</taxon>
        <taxon>Pseudomonadota</taxon>
        <taxon>Alphaproteobacteria</taxon>
        <taxon>Rhodobacterales</taxon>
        <taxon>Roseobacteraceae</taxon>
        <taxon>Tranquillimonas</taxon>
    </lineage>
</organism>
<dbReference type="PANTHER" id="PTHR30481">
    <property type="entry name" value="DNA ADENINE METHYLASE"/>
    <property type="match status" value="1"/>
</dbReference>
<evidence type="ECO:0000256" key="5">
    <source>
        <dbReference type="ARBA" id="ARBA00022691"/>
    </source>
</evidence>
<evidence type="ECO:0000256" key="1">
    <source>
        <dbReference type="ARBA" id="ARBA00006594"/>
    </source>
</evidence>
<feature type="binding site" evidence="7">
    <location>
        <position position="69"/>
    </location>
    <ligand>
        <name>S-adenosyl-L-methionine</name>
        <dbReference type="ChEBI" id="CHEBI:59789"/>
    </ligand>
</feature>
<dbReference type="SUPFAM" id="SSF53335">
    <property type="entry name" value="S-adenosyl-L-methionine-dependent methyltransferases"/>
    <property type="match status" value="1"/>
</dbReference>
<evidence type="ECO:0000256" key="6">
    <source>
        <dbReference type="ARBA" id="ARBA00047942"/>
    </source>
</evidence>
<protein>
    <recommendedName>
        <fullName evidence="2 8">Site-specific DNA-methyltransferase (adenine-specific)</fullName>
        <ecNumber evidence="2 8">2.1.1.72</ecNumber>
    </recommendedName>
</protein>
<dbReference type="RefSeq" id="WP_093424927.1">
    <property type="nucleotide sequence ID" value="NZ_FOXA01000025.1"/>
</dbReference>
<dbReference type="GO" id="GO:0009307">
    <property type="term" value="P:DNA restriction-modification system"/>
    <property type="evidence" value="ECO:0007669"/>
    <property type="project" value="InterPro"/>
</dbReference>
<feature type="binding site" evidence="7">
    <location>
        <position position="24"/>
    </location>
    <ligand>
        <name>S-adenosyl-L-methionine</name>
        <dbReference type="ChEBI" id="CHEBI:59789"/>
    </ligand>
</feature>
<name>A0A1I5UYD5_9RHOB</name>
<dbReference type="GO" id="GO:0032259">
    <property type="term" value="P:methylation"/>
    <property type="evidence" value="ECO:0007669"/>
    <property type="project" value="UniProtKB-KW"/>
</dbReference>
<dbReference type="PIRSF" id="PIRSF000398">
    <property type="entry name" value="M_m6A_EcoRV"/>
    <property type="match status" value="1"/>
</dbReference>
<comment type="catalytic activity">
    <reaction evidence="6 8">
        <text>a 2'-deoxyadenosine in DNA + S-adenosyl-L-methionine = an N(6)-methyl-2'-deoxyadenosine in DNA + S-adenosyl-L-homocysteine + H(+)</text>
        <dbReference type="Rhea" id="RHEA:15197"/>
        <dbReference type="Rhea" id="RHEA-COMP:12418"/>
        <dbReference type="Rhea" id="RHEA-COMP:12419"/>
        <dbReference type="ChEBI" id="CHEBI:15378"/>
        <dbReference type="ChEBI" id="CHEBI:57856"/>
        <dbReference type="ChEBI" id="CHEBI:59789"/>
        <dbReference type="ChEBI" id="CHEBI:90615"/>
        <dbReference type="ChEBI" id="CHEBI:90616"/>
        <dbReference type="EC" id="2.1.1.72"/>
    </reaction>
</comment>
<dbReference type="EC" id="2.1.1.72" evidence="2 8"/>
<gene>
    <name evidence="9" type="ORF">SAMN04488047_12521</name>
</gene>
<dbReference type="InterPro" id="IPR012263">
    <property type="entry name" value="M_m6A_EcoRV"/>
</dbReference>
<dbReference type="STRING" id="441119.SAMN04488047_12521"/>
<evidence type="ECO:0000256" key="8">
    <source>
        <dbReference type="RuleBase" id="RU361257"/>
    </source>
</evidence>
<keyword evidence="10" id="KW-1185">Reference proteome</keyword>
<reference evidence="9 10" key="1">
    <citation type="submission" date="2016-10" db="EMBL/GenBank/DDBJ databases">
        <authorList>
            <person name="de Groot N.N."/>
        </authorList>
    </citation>
    <scope>NUCLEOTIDE SEQUENCE [LARGE SCALE GENOMIC DNA]</scope>
    <source>
        <strain evidence="9 10">DSM 19547</strain>
    </source>
</reference>
<evidence type="ECO:0000256" key="7">
    <source>
        <dbReference type="PIRSR" id="PIRSR000398-1"/>
    </source>
</evidence>
<dbReference type="OrthoDB" id="9805629at2"/>
<evidence type="ECO:0000256" key="4">
    <source>
        <dbReference type="ARBA" id="ARBA00022679"/>
    </source>
</evidence>
<keyword evidence="3 8" id="KW-0489">Methyltransferase</keyword>
<evidence type="ECO:0000313" key="10">
    <source>
        <dbReference type="Proteomes" id="UP000199356"/>
    </source>
</evidence>
<evidence type="ECO:0000256" key="2">
    <source>
        <dbReference type="ARBA" id="ARBA00011900"/>
    </source>
</evidence>
<dbReference type="Pfam" id="PF02086">
    <property type="entry name" value="MethyltransfD12"/>
    <property type="match status" value="1"/>
</dbReference>
<dbReference type="AlphaFoldDB" id="A0A1I5UYD5"/>
<dbReference type="Proteomes" id="UP000199356">
    <property type="component" value="Unassembled WGS sequence"/>
</dbReference>
<dbReference type="GO" id="GO:0006298">
    <property type="term" value="P:mismatch repair"/>
    <property type="evidence" value="ECO:0007669"/>
    <property type="project" value="TreeGrafter"/>
</dbReference>
<dbReference type="PRINTS" id="PR00505">
    <property type="entry name" value="D12N6MTFRASE"/>
</dbReference>
<dbReference type="GO" id="GO:1904047">
    <property type="term" value="F:S-adenosyl-L-methionine binding"/>
    <property type="evidence" value="ECO:0007669"/>
    <property type="project" value="TreeGrafter"/>
</dbReference>
<keyword evidence="4 8" id="KW-0808">Transferase</keyword>
<dbReference type="GO" id="GO:0043565">
    <property type="term" value="F:sequence-specific DNA binding"/>
    <property type="evidence" value="ECO:0007669"/>
    <property type="project" value="TreeGrafter"/>
</dbReference>
<dbReference type="Gene3D" id="3.40.50.150">
    <property type="entry name" value="Vaccinia Virus protein VP39"/>
    <property type="match status" value="1"/>
</dbReference>
<dbReference type="InterPro" id="IPR002052">
    <property type="entry name" value="DNA_methylase_N6_adenine_CS"/>
</dbReference>
<feature type="binding site" evidence="7">
    <location>
        <position position="197"/>
    </location>
    <ligand>
        <name>S-adenosyl-L-methionine</name>
        <dbReference type="ChEBI" id="CHEBI:59789"/>
    </ligand>
</feature>
<dbReference type="EMBL" id="FOXA01000025">
    <property type="protein sequence ID" value="SFQ00229.1"/>
    <property type="molecule type" value="Genomic_DNA"/>
</dbReference>
<keyword evidence="5 8" id="KW-0949">S-adenosyl-L-methionine</keyword>
<evidence type="ECO:0000256" key="3">
    <source>
        <dbReference type="ARBA" id="ARBA00022603"/>
    </source>
</evidence>
<evidence type="ECO:0000313" key="9">
    <source>
        <dbReference type="EMBL" id="SFQ00229.1"/>
    </source>
</evidence>
<comment type="similarity">
    <text evidence="1 8">Belongs to the N(4)/N(6)-methyltransferase family.</text>
</comment>
<dbReference type="NCBIfam" id="TIGR00571">
    <property type="entry name" value="dam"/>
    <property type="match status" value="1"/>
</dbReference>
<dbReference type="PROSITE" id="PS00092">
    <property type="entry name" value="N6_MTASE"/>
    <property type="match status" value="1"/>
</dbReference>
<proteinExistence type="inferred from homology"/>
<dbReference type="InterPro" id="IPR012327">
    <property type="entry name" value="MeTrfase_D12"/>
</dbReference>